<dbReference type="Gene3D" id="2.40.10.10">
    <property type="entry name" value="Trypsin-like serine proteases"/>
    <property type="match status" value="6"/>
</dbReference>
<keyword evidence="7" id="KW-0720">Serine protease</keyword>
<keyword evidence="2" id="KW-0964">Secreted</keyword>
<protein>
    <submittedName>
        <fullName evidence="16">CSON002739 protein</fullName>
    </submittedName>
</protein>
<evidence type="ECO:0000256" key="12">
    <source>
        <dbReference type="SAM" id="MobiDB-lite"/>
    </source>
</evidence>
<dbReference type="Pfam" id="PF00089">
    <property type="entry name" value="Trypsin"/>
    <property type="match status" value="3"/>
</dbReference>
<dbReference type="PANTHER" id="PTHR24252:SF7">
    <property type="entry name" value="HYALIN"/>
    <property type="match status" value="1"/>
</dbReference>
<keyword evidence="10" id="KW-0325">Glycoprotein</keyword>
<evidence type="ECO:0000259" key="15">
    <source>
        <dbReference type="PROSITE" id="PS51888"/>
    </source>
</evidence>
<dbReference type="Gene3D" id="3.30.1640.30">
    <property type="match status" value="3"/>
</dbReference>
<keyword evidence="8" id="KW-0391">Immunity</keyword>
<dbReference type="PROSITE" id="PS51888">
    <property type="entry name" value="CLIP"/>
    <property type="match status" value="2"/>
</dbReference>
<dbReference type="InterPro" id="IPR001254">
    <property type="entry name" value="Trypsin_dom"/>
</dbReference>
<dbReference type="Pfam" id="PF12032">
    <property type="entry name" value="CLIP"/>
    <property type="match status" value="3"/>
</dbReference>
<organism evidence="16">
    <name type="scientific">Culicoides sonorensis</name>
    <name type="common">Biting midge</name>
    <dbReference type="NCBI Taxonomy" id="179676"/>
    <lineage>
        <taxon>Eukaryota</taxon>
        <taxon>Metazoa</taxon>
        <taxon>Ecdysozoa</taxon>
        <taxon>Arthropoda</taxon>
        <taxon>Hexapoda</taxon>
        <taxon>Insecta</taxon>
        <taxon>Pterygota</taxon>
        <taxon>Neoptera</taxon>
        <taxon>Endopterygota</taxon>
        <taxon>Diptera</taxon>
        <taxon>Nematocera</taxon>
        <taxon>Chironomoidea</taxon>
        <taxon>Ceratopogonidae</taxon>
        <taxon>Ceratopogoninae</taxon>
        <taxon>Culicoides</taxon>
        <taxon>Monoculicoides</taxon>
    </lineage>
</organism>
<evidence type="ECO:0000256" key="3">
    <source>
        <dbReference type="ARBA" id="ARBA00022588"/>
    </source>
</evidence>
<dbReference type="EMBL" id="UFQS01001460">
    <property type="protein sequence ID" value="SSX11080.1"/>
    <property type="molecule type" value="Genomic_DNA"/>
</dbReference>
<evidence type="ECO:0000256" key="1">
    <source>
        <dbReference type="ARBA" id="ARBA00004613"/>
    </source>
</evidence>
<dbReference type="SMART" id="SM00020">
    <property type="entry name" value="Tryp_SPc"/>
    <property type="match status" value="2"/>
</dbReference>
<dbReference type="VEuPathDB" id="VectorBase:CSON002739"/>
<dbReference type="GO" id="GO:0004252">
    <property type="term" value="F:serine-type endopeptidase activity"/>
    <property type="evidence" value="ECO:0007669"/>
    <property type="project" value="InterPro"/>
</dbReference>
<dbReference type="CDD" id="cd00190">
    <property type="entry name" value="Tryp_SPc"/>
    <property type="match status" value="2"/>
</dbReference>
<evidence type="ECO:0000259" key="14">
    <source>
        <dbReference type="PROSITE" id="PS50240"/>
    </source>
</evidence>
<reference evidence="16" key="1">
    <citation type="submission" date="2018-04" db="EMBL/GenBank/DDBJ databases">
        <authorList>
            <person name="Go L.Y."/>
            <person name="Mitchell J.A."/>
        </authorList>
    </citation>
    <scope>NUCLEOTIDE SEQUENCE</scope>
    <source>
        <tissue evidence="16">Whole organism</tissue>
    </source>
</reference>
<dbReference type="OMA" id="YNQATER"/>
<feature type="domain" description="Clip" evidence="15">
    <location>
        <begin position="28"/>
        <end position="84"/>
    </location>
</feature>
<feature type="chain" id="PRO_5036328564" evidence="13">
    <location>
        <begin position="27"/>
        <end position="823"/>
    </location>
</feature>
<dbReference type="InterPro" id="IPR009003">
    <property type="entry name" value="Peptidase_S1_PA"/>
</dbReference>
<feature type="region of interest" description="Disordered" evidence="12">
    <location>
        <begin position="495"/>
        <end position="543"/>
    </location>
</feature>
<dbReference type="PRINTS" id="PR00722">
    <property type="entry name" value="CHYMOTRYPSIN"/>
</dbReference>
<dbReference type="EMBL" id="UFQT01001460">
    <property type="protein sequence ID" value="SSX30651.1"/>
    <property type="molecule type" value="Genomic_DNA"/>
</dbReference>
<dbReference type="GO" id="GO:0045087">
    <property type="term" value="P:innate immune response"/>
    <property type="evidence" value="ECO:0007669"/>
    <property type="project" value="UniProtKB-KW"/>
</dbReference>
<dbReference type="InterPro" id="IPR018114">
    <property type="entry name" value="TRYPSIN_HIS"/>
</dbReference>
<feature type="region of interest" description="Disordered" evidence="12">
    <location>
        <begin position="134"/>
        <end position="182"/>
    </location>
</feature>
<dbReference type="AlphaFoldDB" id="A0A336KZW3"/>
<reference evidence="17" key="2">
    <citation type="submission" date="2018-07" db="EMBL/GenBank/DDBJ databases">
        <authorList>
            <person name="Quirk P.G."/>
            <person name="Krulwich T.A."/>
        </authorList>
    </citation>
    <scope>NUCLEOTIDE SEQUENCE</scope>
</reference>
<feature type="signal peptide" evidence="13">
    <location>
        <begin position="1"/>
        <end position="26"/>
    </location>
</feature>
<feature type="domain" description="Peptidase S1" evidence="14">
    <location>
        <begin position="192"/>
        <end position="818"/>
    </location>
</feature>
<proteinExistence type="inferred from homology"/>
<evidence type="ECO:0000256" key="5">
    <source>
        <dbReference type="ARBA" id="ARBA00022729"/>
    </source>
</evidence>
<dbReference type="PROSITE" id="PS50240">
    <property type="entry name" value="TRYPSIN_DOM"/>
    <property type="match status" value="1"/>
</dbReference>
<dbReference type="PROSITE" id="PS00134">
    <property type="entry name" value="TRYPSIN_HIS"/>
    <property type="match status" value="1"/>
</dbReference>
<keyword evidence="5 13" id="KW-0732">Signal</keyword>
<dbReference type="FunFam" id="2.40.10.10:FF:000028">
    <property type="entry name" value="Serine protease easter"/>
    <property type="match status" value="1"/>
</dbReference>
<keyword evidence="4" id="KW-0645">Protease</keyword>
<feature type="domain" description="Clip" evidence="15">
    <location>
        <begin position="410"/>
        <end position="466"/>
    </location>
</feature>
<dbReference type="SUPFAM" id="SSF50494">
    <property type="entry name" value="Trypsin-like serine proteases"/>
    <property type="match status" value="2"/>
</dbReference>
<accession>A0A336KZW3</accession>
<dbReference type="InterPro" id="IPR038565">
    <property type="entry name" value="CLIP_sf"/>
</dbReference>
<comment type="subcellular location">
    <subcellularLocation>
        <location evidence="1">Secreted</location>
    </subcellularLocation>
</comment>
<dbReference type="GO" id="GO:0005576">
    <property type="term" value="C:extracellular region"/>
    <property type="evidence" value="ECO:0007669"/>
    <property type="project" value="UniProtKB-SubCell"/>
</dbReference>
<keyword evidence="6" id="KW-0378">Hydrolase</keyword>
<sequence>MKSRYFSNVTLLTFFTISFHIGLVLGQVCFTPDAKLGNCIQYSSCSYMIQLVTELSSTNNFMSYNHIWQSVCDYSNTGDPIVCCPSESNFGNNVGGGFVFAPMNNDWLSSSVETATGGWTWDWNDSNNINFDTQTEAPMPQPTTVRPQPQPQPVPTQAPQTTQAPPVVTTAPKYNPAEDNRCGISNASHTRVVGGRDASRGAYPWIAGLLYKVQSSPALRNLCGGSLITKRHVLTAAHCIKPTLTAIALGMHDITKLYEGSVIAVDTKKTHENYDAKRIINDIAMIRLVQDAPINDNIRPICLPSQEPQRSMDFTGYQPFVAGWGTTSSQGPAATILQEVQVPVVSTQSCGNANGNYYYYILIGIVSYGYECGAPGFPGVYTRIMLKLNTITFLILSAFLIKLSESQGERCITPFNRVGQCIPFQQCYSLLRQFEVDKSRNTINFLTQSQRNCGMRNFRGDPLLCCTDNTRGRFNNPTTEPPTVIVLVEDEDGNFVPERPNSGFNPRPITQRPRPQPETSTPFVLQPRPQPQPETSTPFVLRPKSTTSKPFVLQPQTSTLPGFTVSTRNPVVYPTEFPESREDFDCKGPDSVPGTCTPLRNCPYLLDQYAARRGDQQLIQFIRASNKNCNYAETAVCCPSKSSSTPESNTPAPSVAPRLLTPETGCGFSNASHNRVVGGADAQSRTVDVPVARMQAHPEYDKKDGHSDIAILLLKNDVQFTNTIYPICIATQGPLLTKNYVDYTPFVAGWGRTEEGGNPSNVLQEVQLPVLENDNIDGESYWYQIGVVSYGVGCARANIPGVYTSVQKFSPWIQKMVIKQIFI</sequence>
<dbReference type="PANTHER" id="PTHR24252">
    <property type="entry name" value="ACROSIN-RELATED"/>
    <property type="match status" value="1"/>
</dbReference>
<evidence type="ECO:0000256" key="8">
    <source>
        <dbReference type="ARBA" id="ARBA00022859"/>
    </source>
</evidence>
<evidence type="ECO:0000313" key="16">
    <source>
        <dbReference type="EMBL" id="SSX11080.1"/>
    </source>
</evidence>
<evidence type="ECO:0000256" key="10">
    <source>
        <dbReference type="ARBA" id="ARBA00023180"/>
    </source>
</evidence>
<dbReference type="GO" id="GO:0006508">
    <property type="term" value="P:proteolysis"/>
    <property type="evidence" value="ECO:0007669"/>
    <property type="project" value="UniProtKB-KW"/>
</dbReference>
<evidence type="ECO:0000256" key="9">
    <source>
        <dbReference type="ARBA" id="ARBA00023157"/>
    </source>
</evidence>
<dbReference type="InterPro" id="IPR043504">
    <property type="entry name" value="Peptidase_S1_PA_chymotrypsin"/>
</dbReference>
<name>A0A336KZW3_CULSO</name>
<evidence type="ECO:0000256" key="6">
    <source>
        <dbReference type="ARBA" id="ARBA00022801"/>
    </source>
</evidence>
<dbReference type="InterPro" id="IPR022700">
    <property type="entry name" value="CLIP"/>
</dbReference>
<evidence type="ECO:0000256" key="11">
    <source>
        <dbReference type="ARBA" id="ARBA00024195"/>
    </source>
</evidence>
<feature type="compositionally biased region" description="Low complexity" evidence="12">
    <location>
        <begin position="157"/>
        <end position="172"/>
    </location>
</feature>
<gene>
    <name evidence="16" type="primary">CSON002739</name>
</gene>
<comment type="similarity">
    <text evidence="11">Belongs to the peptidase S1 family. CLIP subfamily.</text>
</comment>
<dbReference type="InterPro" id="IPR001314">
    <property type="entry name" value="Peptidase_S1A"/>
</dbReference>
<keyword evidence="9" id="KW-1015">Disulfide bond</keyword>
<dbReference type="SMART" id="SM00680">
    <property type="entry name" value="CLIP"/>
    <property type="match status" value="3"/>
</dbReference>
<evidence type="ECO:0000256" key="4">
    <source>
        <dbReference type="ARBA" id="ARBA00022670"/>
    </source>
</evidence>
<feature type="compositionally biased region" description="Polar residues" evidence="12">
    <location>
        <begin position="533"/>
        <end position="543"/>
    </location>
</feature>
<evidence type="ECO:0000256" key="13">
    <source>
        <dbReference type="SAM" id="SignalP"/>
    </source>
</evidence>
<evidence type="ECO:0000256" key="2">
    <source>
        <dbReference type="ARBA" id="ARBA00022525"/>
    </source>
</evidence>
<evidence type="ECO:0000313" key="17">
    <source>
        <dbReference type="EMBL" id="SSX30651.1"/>
    </source>
</evidence>
<keyword evidence="3" id="KW-0399">Innate immunity</keyword>
<evidence type="ECO:0000256" key="7">
    <source>
        <dbReference type="ARBA" id="ARBA00022825"/>
    </source>
</evidence>